<dbReference type="Proteomes" id="UP000177629">
    <property type="component" value="Unassembled WGS sequence"/>
</dbReference>
<dbReference type="GO" id="GO:0005829">
    <property type="term" value="C:cytosol"/>
    <property type="evidence" value="ECO:0007669"/>
    <property type="project" value="TreeGrafter"/>
</dbReference>
<dbReference type="Gene3D" id="3.40.50.1010">
    <property type="entry name" value="5'-nuclease"/>
    <property type="match status" value="1"/>
</dbReference>
<dbReference type="SUPFAM" id="SSF52540">
    <property type="entry name" value="P-loop containing nucleoside triphosphate hydrolases"/>
    <property type="match status" value="1"/>
</dbReference>
<dbReference type="Gene3D" id="3.40.50.300">
    <property type="entry name" value="P-loop containing nucleotide triphosphate hydrolases"/>
    <property type="match status" value="1"/>
</dbReference>
<proteinExistence type="inferred from homology"/>
<dbReference type="EMBL" id="MHSS01000001">
    <property type="protein sequence ID" value="OHA49086.1"/>
    <property type="molecule type" value="Genomic_DNA"/>
</dbReference>
<reference evidence="5 6" key="1">
    <citation type="journal article" date="2016" name="Nat. Commun.">
        <title>Thousands of microbial genomes shed light on interconnected biogeochemical processes in an aquifer system.</title>
        <authorList>
            <person name="Anantharaman K."/>
            <person name="Brown C.T."/>
            <person name="Hug L.A."/>
            <person name="Sharon I."/>
            <person name="Castelle C.J."/>
            <person name="Probst A.J."/>
            <person name="Thomas B.C."/>
            <person name="Singh A."/>
            <person name="Wilkins M.J."/>
            <person name="Karaoz U."/>
            <person name="Brodie E.L."/>
            <person name="Williams K.H."/>
            <person name="Hubbard S.S."/>
            <person name="Banfield J.F."/>
        </authorList>
    </citation>
    <scope>NUCLEOTIDE SEQUENCE [LARGE SCALE GENOMIC DNA]</scope>
</reference>
<dbReference type="InterPro" id="IPR002716">
    <property type="entry name" value="PIN_dom"/>
</dbReference>
<dbReference type="InterPro" id="IPR027417">
    <property type="entry name" value="P-loop_NTPase"/>
</dbReference>
<dbReference type="InterPro" id="IPR003714">
    <property type="entry name" value="PhoH"/>
</dbReference>
<dbReference type="CDD" id="cd09883">
    <property type="entry name" value="PIN_VapC_PhoHL-ATPase"/>
    <property type="match status" value="1"/>
</dbReference>
<dbReference type="GO" id="GO:0005524">
    <property type="term" value="F:ATP binding"/>
    <property type="evidence" value="ECO:0007669"/>
    <property type="project" value="UniProtKB-KW"/>
</dbReference>
<dbReference type="InterPro" id="IPR029060">
    <property type="entry name" value="PIN-like_dom_sf"/>
</dbReference>
<dbReference type="InterPro" id="IPR051451">
    <property type="entry name" value="PhoH2-like"/>
</dbReference>
<evidence type="ECO:0000313" key="6">
    <source>
        <dbReference type="Proteomes" id="UP000177629"/>
    </source>
</evidence>
<protein>
    <recommendedName>
        <fullName evidence="4">PIN domain-containing protein</fullName>
    </recommendedName>
</protein>
<evidence type="ECO:0000256" key="2">
    <source>
        <dbReference type="ARBA" id="ARBA00022840"/>
    </source>
</evidence>
<organism evidence="5 6">
    <name type="scientific">Candidatus Terrybacteria bacterium RIFCSPHIGHO2_01_FULL_48_17</name>
    <dbReference type="NCBI Taxonomy" id="1802362"/>
    <lineage>
        <taxon>Bacteria</taxon>
        <taxon>Candidatus Terryibacteriota</taxon>
    </lineage>
</organism>
<dbReference type="Pfam" id="PF02562">
    <property type="entry name" value="PhoH"/>
    <property type="match status" value="1"/>
</dbReference>
<dbReference type="Pfam" id="PF13638">
    <property type="entry name" value="PIN_4"/>
    <property type="match status" value="1"/>
</dbReference>
<accession>A0A1G2PLA1</accession>
<gene>
    <name evidence="5" type="ORF">A2806_02000</name>
</gene>
<dbReference type="SMART" id="SM00670">
    <property type="entry name" value="PINc"/>
    <property type="match status" value="1"/>
</dbReference>
<comment type="similarity">
    <text evidence="3">In the N-terminal section; belongs to the PINc/VapC protein family.</text>
</comment>
<name>A0A1G2PLA1_9BACT</name>
<evidence type="ECO:0000313" key="5">
    <source>
        <dbReference type="EMBL" id="OHA49086.1"/>
    </source>
</evidence>
<comment type="caution">
    <text evidence="5">The sequence shown here is derived from an EMBL/GenBank/DDBJ whole genome shotgun (WGS) entry which is preliminary data.</text>
</comment>
<dbReference type="PANTHER" id="PTHR30473:SF2">
    <property type="entry name" value="PIN DOMAIN-CONTAINING PROTEIN"/>
    <property type="match status" value="1"/>
</dbReference>
<dbReference type="SUPFAM" id="SSF88723">
    <property type="entry name" value="PIN domain-like"/>
    <property type="match status" value="1"/>
</dbReference>
<keyword evidence="2" id="KW-0067">ATP-binding</keyword>
<sequence length="461" mass="50926">MSSPKKAYVIDTSVLMHDPAAIERFEDNIVVVPIWVIEELDKLKTIPHKGEMARRASRFLDAYSDLGNLQEGVSTKSGGMLIVDYAGDDYAGLPQGFGQTNDHRIILTAIKFKAEHPDAEVILVSKDFNMRLKANSLKLTAQDYRHDKVLNSTEDLYGGVATLTVAQPDQRVLAELCQGGAVAQAHIFAMLSEPPELLANQCCCLVLPGGKSILARYCEQKQQFLLVSKPQQQENKIIPINDEQCFAYALLTDPNITLVTLAGRAGTGKTLMGLLAGYNQLEDRYRQLVVYRPNIELGRPLGYLPGTLEEKFEPWMKPIFDNLILVMHGPPETPNVKGLSRQKGKKAGLYVDIEGFIEHGLLEISPINFIQGRTLHSAFVIVDEAQNLTPAELKIVITRMGEGSKIVLTGDPEQIADAFLDPTANGLVHVIERMKGKDAFGHITMKKTERSRLAELGAELL</sequence>
<dbReference type="AlphaFoldDB" id="A0A1G2PLA1"/>
<evidence type="ECO:0000256" key="3">
    <source>
        <dbReference type="ARBA" id="ARBA00046345"/>
    </source>
</evidence>
<evidence type="ECO:0000259" key="4">
    <source>
        <dbReference type="SMART" id="SM00670"/>
    </source>
</evidence>
<keyword evidence="1" id="KW-0547">Nucleotide-binding</keyword>
<evidence type="ECO:0000256" key="1">
    <source>
        <dbReference type="ARBA" id="ARBA00022741"/>
    </source>
</evidence>
<feature type="domain" description="PIN" evidence="4">
    <location>
        <begin position="6"/>
        <end position="132"/>
    </location>
</feature>
<dbReference type="PANTHER" id="PTHR30473">
    <property type="entry name" value="PROTEIN PHOH"/>
    <property type="match status" value="1"/>
</dbReference>